<feature type="transmembrane region" description="Helical" evidence="4">
    <location>
        <begin position="150"/>
        <end position="174"/>
    </location>
</feature>
<gene>
    <name evidence="7" type="ORF">ALQ95_00292</name>
</gene>
<evidence type="ECO:0000313" key="8">
    <source>
        <dbReference type="Proteomes" id="UP000280292"/>
    </source>
</evidence>
<keyword evidence="5" id="KW-0732">Signal</keyword>
<keyword evidence="4" id="KW-1133">Transmembrane helix</keyword>
<dbReference type="Gene3D" id="2.60.120.330">
    <property type="entry name" value="B-lactam Antibiotic, Isopenicillin N Synthase, Chain"/>
    <property type="match status" value="1"/>
</dbReference>
<dbReference type="InterPro" id="IPR027443">
    <property type="entry name" value="IPNS-like_sf"/>
</dbReference>
<evidence type="ECO:0000313" key="7">
    <source>
        <dbReference type="EMBL" id="RML46294.1"/>
    </source>
</evidence>
<keyword evidence="3" id="KW-0560">Oxidoreductase</keyword>
<evidence type="ECO:0000259" key="6">
    <source>
        <dbReference type="Pfam" id="PF05118"/>
    </source>
</evidence>
<comment type="similarity">
    <text evidence="1">Belongs to the aspartyl/asparaginyl beta-hydroxylase family.</text>
</comment>
<evidence type="ECO:0000256" key="2">
    <source>
        <dbReference type="ARBA" id="ARBA00022964"/>
    </source>
</evidence>
<proteinExistence type="inferred from homology"/>
<dbReference type="PANTHER" id="PTHR46332">
    <property type="entry name" value="ASPARTATE BETA-HYDROXYLASE DOMAIN-CONTAINING PROTEIN 2"/>
    <property type="match status" value="1"/>
</dbReference>
<feature type="domain" description="Aspartyl/asparaginy/proline hydroxylase" evidence="6">
    <location>
        <begin position="5"/>
        <end position="88"/>
    </location>
</feature>
<dbReference type="SUPFAM" id="SSF51197">
    <property type="entry name" value="Clavaminate synthase-like"/>
    <property type="match status" value="1"/>
</dbReference>
<dbReference type="Proteomes" id="UP000280292">
    <property type="component" value="Unassembled WGS sequence"/>
</dbReference>
<protein>
    <submittedName>
        <fullName evidence="7">Aspartyl/asparaginyl beta-hydroxylase related dioxygenase</fullName>
    </submittedName>
</protein>
<dbReference type="InterPro" id="IPR051821">
    <property type="entry name" value="Asp/Asn_beta-hydroxylase"/>
</dbReference>
<keyword evidence="4" id="KW-0472">Membrane</keyword>
<keyword evidence="2 7" id="KW-0223">Dioxygenase</keyword>
<feature type="chain" id="PRO_5018000550" evidence="5">
    <location>
        <begin position="23"/>
        <end position="177"/>
    </location>
</feature>
<name>A0A3M2W454_PSESI</name>
<organism evidence="7 8">
    <name type="scientific">Pseudomonas syringae pv. ribicola</name>
    <dbReference type="NCBI Taxonomy" id="55398"/>
    <lineage>
        <taxon>Bacteria</taxon>
        <taxon>Pseudomonadati</taxon>
        <taxon>Pseudomonadota</taxon>
        <taxon>Gammaproteobacteria</taxon>
        <taxon>Pseudomonadales</taxon>
        <taxon>Pseudomonadaceae</taxon>
        <taxon>Pseudomonas</taxon>
    </lineage>
</organism>
<dbReference type="InterPro" id="IPR007803">
    <property type="entry name" value="Asp/Arg/Pro-Hydrxlase"/>
</dbReference>
<evidence type="ECO:0000256" key="4">
    <source>
        <dbReference type="SAM" id="Phobius"/>
    </source>
</evidence>
<evidence type="ECO:0000256" key="5">
    <source>
        <dbReference type="SAM" id="SignalP"/>
    </source>
</evidence>
<sequence length="177" mass="19904">MPGIKGAMFSLLPAGASLTLHADPLACSLRYHLGLKTPQSDSCFINVDGVTTTWRDGEDFIFDETRPHYVHNHSEAPRLILMCDIERPMYLPGRLFNRLYSQLARLTVVANTEEDARGAASALFDRLNPVLKRCKRLKSTNKALYNTLKWAINCSLLMFIFGSLFTVSAVVDYLTFN</sequence>
<comment type="caution">
    <text evidence="7">The sequence shown here is derived from an EMBL/GenBank/DDBJ whole genome shotgun (WGS) entry which is preliminary data.</text>
</comment>
<feature type="signal peptide" evidence="5">
    <location>
        <begin position="1"/>
        <end position="22"/>
    </location>
</feature>
<dbReference type="AlphaFoldDB" id="A0A3M2W454"/>
<dbReference type="GO" id="GO:0051213">
    <property type="term" value="F:dioxygenase activity"/>
    <property type="evidence" value="ECO:0007669"/>
    <property type="project" value="UniProtKB-KW"/>
</dbReference>
<keyword evidence="4" id="KW-0812">Transmembrane</keyword>
<accession>A0A3M2W454</accession>
<evidence type="ECO:0000256" key="3">
    <source>
        <dbReference type="ARBA" id="ARBA00023002"/>
    </source>
</evidence>
<reference evidence="7 8" key="1">
    <citation type="submission" date="2018-08" db="EMBL/GenBank/DDBJ databases">
        <title>Recombination of ecologically and evolutionarily significant loci maintains genetic cohesion in the Pseudomonas syringae species complex.</title>
        <authorList>
            <person name="Dillon M."/>
            <person name="Thakur S."/>
            <person name="Almeida R.N.D."/>
            <person name="Weir B.S."/>
            <person name="Guttman D.S."/>
        </authorList>
    </citation>
    <scope>NUCLEOTIDE SEQUENCE [LARGE SCALE GENOMIC DNA]</scope>
    <source>
        <strain evidence="7 8">ICMP 3883</strain>
    </source>
</reference>
<dbReference type="Pfam" id="PF05118">
    <property type="entry name" value="Asp_Arg_Hydrox"/>
    <property type="match status" value="1"/>
</dbReference>
<dbReference type="EMBL" id="RBNR01000073">
    <property type="protein sequence ID" value="RML46294.1"/>
    <property type="molecule type" value="Genomic_DNA"/>
</dbReference>
<dbReference type="PANTHER" id="PTHR46332:SF5">
    <property type="entry name" value="ASPARTATE BETA-HYDROXYLASE DOMAIN CONTAINING 2"/>
    <property type="match status" value="1"/>
</dbReference>
<evidence type="ECO:0000256" key="1">
    <source>
        <dbReference type="ARBA" id="ARBA00007730"/>
    </source>
</evidence>